<evidence type="ECO:0000313" key="2">
    <source>
        <dbReference type="WBParaSite" id="HCON_00153040-00001"/>
    </source>
</evidence>
<sequence>MQARKIKYDVIGVTETRRHRALHAVSDTGEELFLGTCDSTGAGGVIVGDLDAKIGPRGTAKELHIGTHGVEWYEQGERLSEFNMTTHTIHGNPQFQKPSHLRWAWESPGGQFHNKIDHIIFNRRFCLTDVAVVPKSYTRCPKTSINWNHFASLASKWEDSVIDNIDGEYNQLVEHLYDSATKVESLQIAKRRLSLKAIKEDLKERRAAVMDEAAEAGKSIRKARRSFVNYKTKMTSLRRPDRTVTASRRAMEEVIYDFYSDLFDSHVYLPSPF</sequence>
<accession>A0A7I5ED66</accession>
<reference evidence="2" key="1">
    <citation type="submission" date="2020-12" db="UniProtKB">
        <authorList>
            <consortium name="WormBaseParasite"/>
        </authorList>
    </citation>
    <scope>IDENTIFICATION</scope>
    <source>
        <strain evidence="2">MHco3</strain>
    </source>
</reference>
<dbReference type="WBParaSite" id="HCON_00153040-00001">
    <property type="protein sequence ID" value="HCON_00153040-00001"/>
    <property type="gene ID" value="HCON_00153040"/>
</dbReference>
<dbReference type="Proteomes" id="UP000025227">
    <property type="component" value="Unplaced"/>
</dbReference>
<proteinExistence type="predicted"/>
<protein>
    <submittedName>
        <fullName evidence="2">DDE Tnp4 domain-containing protein</fullName>
    </submittedName>
</protein>
<evidence type="ECO:0000313" key="1">
    <source>
        <dbReference type="Proteomes" id="UP000025227"/>
    </source>
</evidence>
<name>A0A7I5ED66_HAECO</name>
<keyword evidence="1" id="KW-1185">Reference proteome</keyword>
<organism evidence="1 2">
    <name type="scientific">Haemonchus contortus</name>
    <name type="common">Barber pole worm</name>
    <dbReference type="NCBI Taxonomy" id="6289"/>
    <lineage>
        <taxon>Eukaryota</taxon>
        <taxon>Metazoa</taxon>
        <taxon>Ecdysozoa</taxon>
        <taxon>Nematoda</taxon>
        <taxon>Chromadorea</taxon>
        <taxon>Rhabditida</taxon>
        <taxon>Rhabditina</taxon>
        <taxon>Rhabditomorpha</taxon>
        <taxon>Strongyloidea</taxon>
        <taxon>Trichostrongylidae</taxon>
        <taxon>Haemonchus</taxon>
    </lineage>
</organism>
<dbReference type="AlphaFoldDB" id="A0A7I5ED66"/>